<name>A0A067LYF5_BOTB1</name>
<dbReference type="Gene3D" id="2.80.10.50">
    <property type="match status" value="1"/>
</dbReference>
<evidence type="ECO:0000313" key="1">
    <source>
        <dbReference type="EMBL" id="KDQ08428.1"/>
    </source>
</evidence>
<dbReference type="SMR" id="A0A067LYF5"/>
<accession>A0A067LYF5</accession>
<evidence type="ECO:0000313" key="2">
    <source>
        <dbReference type="Proteomes" id="UP000027195"/>
    </source>
</evidence>
<dbReference type="OrthoDB" id="2131701at2759"/>
<dbReference type="SUPFAM" id="SSF50370">
    <property type="entry name" value="Ricin B-like lectins"/>
    <property type="match status" value="1"/>
</dbReference>
<reference evidence="2" key="1">
    <citation type="journal article" date="2014" name="Proc. Natl. Acad. Sci. U.S.A.">
        <title>Extensive sampling of basidiomycete genomes demonstrates inadequacy of the white-rot/brown-rot paradigm for wood decay fungi.</title>
        <authorList>
            <person name="Riley R."/>
            <person name="Salamov A.A."/>
            <person name="Brown D.W."/>
            <person name="Nagy L.G."/>
            <person name="Floudas D."/>
            <person name="Held B.W."/>
            <person name="Levasseur A."/>
            <person name="Lombard V."/>
            <person name="Morin E."/>
            <person name="Otillar R."/>
            <person name="Lindquist E.A."/>
            <person name="Sun H."/>
            <person name="LaButti K.M."/>
            <person name="Schmutz J."/>
            <person name="Jabbour D."/>
            <person name="Luo H."/>
            <person name="Baker S.E."/>
            <person name="Pisabarro A.G."/>
            <person name="Walton J.D."/>
            <person name="Blanchette R.A."/>
            <person name="Henrissat B."/>
            <person name="Martin F."/>
            <person name="Cullen D."/>
            <person name="Hibbett D.S."/>
            <person name="Grigoriev I.V."/>
        </authorList>
    </citation>
    <scope>NUCLEOTIDE SEQUENCE [LARGE SCALE GENOMIC DNA]</scope>
    <source>
        <strain evidence="2">FD-172 SS1</strain>
    </source>
</reference>
<gene>
    <name evidence="1" type="ORF">BOTBODRAFT_37991</name>
</gene>
<dbReference type="AlphaFoldDB" id="A0A067LYF5"/>
<dbReference type="HOGENOM" id="CLU_1786539_0_0_1"/>
<organism evidence="1 2">
    <name type="scientific">Botryobasidium botryosum (strain FD-172 SS1)</name>
    <dbReference type="NCBI Taxonomy" id="930990"/>
    <lineage>
        <taxon>Eukaryota</taxon>
        <taxon>Fungi</taxon>
        <taxon>Dikarya</taxon>
        <taxon>Basidiomycota</taxon>
        <taxon>Agaricomycotina</taxon>
        <taxon>Agaricomycetes</taxon>
        <taxon>Cantharellales</taxon>
        <taxon>Botryobasidiaceae</taxon>
        <taxon>Botryobasidium</taxon>
    </lineage>
</organism>
<proteinExistence type="predicted"/>
<dbReference type="InterPro" id="IPR035992">
    <property type="entry name" value="Ricin_B-like_lectins"/>
</dbReference>
<sequence>MSQIPPGPYHIQKHGGQLITFTDAENGAPALLLPPSGNPKDQEWQVQRASDGGYTFKNTQTGKYLGFEGPPEVNKLIVTTDEPKEWELRQSNGPFTFFLVVPGGPVGPGELIIDLSDLLIFPPRLALRPVQSSNSAAWQFQSLH</sequence>
<dbReference type="InParanoid" id="A0A067LYF5"/>
<protein>
    <submittedName>
        <fullName evidence="1">Carbohydrate-binding module family 13 protein</fullName>
    </submittedName>
</protein>
<dbReference type="Proteomes" id="UP000027195">
    <property type="component" value="Unassembled WGS sequence"/>
</dbReference>
<dbReference type="EMBL" id="KL198091">
    <property type="protein sequence ID" value="KDQ08428.1"/>
    <property type="molecule type" value="Genomic_DNA"/>
</dbReference>
<keyword evidence="2" id="KW-1185">Reference proteome</keyword>